<dbReference type="GO" id="GO:0008168">
    <property type="term" value="F:methyltransferase activity"/>
    <property type="evidence" value="ECO:0007669"/>
    <property type="project" value="UniProtKB-KW"/>
</dbReference>
<protein>
    <submittedName>
        <fullName evidence="4">Class I SAM-dependent methyltransferase</fullName>
    </submittedName>
</protein>
<reference evidence="4" key="2">
    <citation type="journal article" date="2022" name="Microbiol. Resour. Announc.">
        <title>Metagenome Sequencing to Explore Phylogenomics of Terrestrial Cyanobacteria.</title>
        <authorList>
            <person name="Ward R.D."/>
            <person name="Stajich J.E."/>
            <person name="Johansen J.R."/>
            <person name="Huntemann M."/>
            <person name="Clum A."/>
            <person name="Foster B."/>
            <person name="Foster B."/>
            <person name="Roux S."/>
            <person name="Palaniappan K."/>
            <person name="Varghese N."/>
            <person name="Mukherjee S."/>
            <person name="Reddy T.B.K."/>
            <person name="Daum C."/>
            <person name="Copeland A."/>
            <person name="Chen I.A."/>
            <person name="Ivanova N.N."/>
            <person name="Kyrpides N.C."/>
            <person name="Shapiro N."/>
            <person name="Eloe-Fadrosh E.A."/>
            <person name="Pietrasiak N."/>
        </authorList>
    </citation>
    <scope>NUCLEOTIDE SEQUENCE</scope>
    <source>
        <strain evidence="4">CPER-KK1</strain>
    </source>
</reference>
<dbReference type="PANTHER" id="PTHR33841">
    <property type="entry name" value="DNA METHYLTRANSFERASE YEEA-RELATED"/>
    <property type="match status" value="1"/>
</dbReference>
<keyword evidence="3" id="KW-0949">S-adenosyl-L-methionine</keyword>
<comment type="caution">
    <text evidence="4">The sequence shown here is derived from an EMBL/GenBank/DDBJ whole genome shotgun (WGS) entry which is preliminary data.</text>
</comment>
<dbReference type="Gene3D" id="3.40.50.150">
    <property type="entry name" value="Vaccinia Virus protein VP39"/>
    <property type="match status" value="1"/>
</dbReference>
<dbReference type="GO" id="GO:0032259">
    <property type="term" value="P:methylation"/>
    <property type="evidence" value="ECO:0007669"/>
    <property type="project" value="UniProtKB-KW"/>
</dbReference>
<evidence type="ECO:0000313" key="4">
    <source>
        <dbReference type="EMBL" id="MBW4543562.1"/>
    </source>
</evidence>
<dbReference type="SUPFAM" id="SSF53335">
    <property type="entry name" value="S-adenosyl-L-methionine-dependent methyltransferases"/>
    <property type="match status" value="1"/>
</dbReference>
<accession>A0A951PHJ4</accession>
<proteinExistence type="predicted"/>
<dbReference type="AlphaFoldDB" id="A0A951PHJ4"/>
<keyword evidence="1 4" id="KW-0489">Methyltransferase</keyword>
<sequence>MIRTVHRAKVEYGDFQTPLELAERVCQQLIKLGISPDVIIEPTCGVGNFVEAASRLFQSPDKIIGVEVNQNYLQEFRTNKQLLEDERIEIKHGDFFQFDWLPLVNQLEGKLLVLGNFPWVTNSQLGSIGGENLPKKNNFQNHNGFDAITGKSNFDISEWMLIQVVHWLQNRDAYLAMLCKAPVSRKLLSYLHSKKLNLAYCATYKIDAKKYFDADVEACLLFCKFDTNSQNYFCDVFSSLEGLEHHQIGYRNNILIRDTASFDNLSRLYDVGTGTKWRSGIKHDCSKVMEFRKVDNTFINGLGESVEIEESYLFPLIKGSDVAQDRTKATDRYVLVTQRFVGEPTEPIRDLAPKTWKYLEAHANYLDNRKSKIYQKNPRFSIFGVGSYTFTSWKIAICGLYKKLDFRLVGKITDKPAVFDDTVYFLSFNDEEVAYRTFDLLTSPSAIEFYSSLIFWDEKRPIKSSILNRLNLRALLEAKALVGDEDFGCRVNKYR</sequence>
<evidence type="ECO:0000256" key="3">
    <source>
        <dbReference type="ARBA" id="ARBA00022691"/>
    </source>
</evidence>
<reference evidence="4" key="1">
    <citation type="submission" date="2021-05" db="EMBL/GenBank/DDBJ databases">
        <authorList>
            <person name="Pietrasiak N."/>
            <person name="Ward R."/>
            <person name="Stajich J.E."/>
            <person name="Kurbessoian T."/>
        </authorList>
    </citation>
    <scope>NUCLEOTIDE SEQUENCE</scope>
    <source>
        <strain evidence="4">CPER-KK1</strain>
    </source>
</reference>
<evidence type="ECO:0000256" key="1">
    <source>
        <dbReference type="ARBA" id="ARBA00022603"/>
    </source>
</evidence>
<dbReference type="Proteomes" id="UP000753908">
    <property type="component" value="Unassembled WGS sequence"/>
</dbReference>
<name>A0A951PHJ4_9CYAN</name>
<evidence type="ECO:0000313" key="5">
    <source>
        <dbReference type="Proteomes" id="UP000753908"/>
    </source>
</evidence>
<dbReference type="PANTHER" id="PTHR33841:SF5">
    <property type="entry name" value="DNA METHYLASE (MODIFICATION METHYLASE) (METHYLTRANSFERASE)-RELATED"/>
    <property type="match status" value="1"/>
</dbReference>
<gene>
    <name evidence="4" type="ORF">KME25_03800</name>
</gene>
<organism evidence="4 5">
    <name type="scientific">Symplocastrum torsivum CPER-KK1</name>
    <dbReference type="NCBI Taxonomy" id="450513"/>
    <lineage>
        <taxon>Bacteria</taxon>
        <taxon>Bacillati</taxon>
        <taxon>Cyanobacteriota</taxon>
        <taxon>Cyanophyceae</taxon>
        <taxon>Oscillatoriophycideae</taxon>
        <taxon>Oscillatoriales</taxon>
        <taxon>Microcoleaceae</taxon>
        <taxon>Symplocastrum</taxon>
    </lineage>
</organism>
<evidence type="ECO:0000256" key="2">
    <source>
        <dbReference type="ARBA" id="ARBA00022679"/>
    </source>
</evidence>
<dbReference type="EMBL" id="JAHHIF010000004">
    <property type="protein sequence ID" value="MBW4543562.1"/>
    <property type="molecule type" value="Genomic_DNA"/>
</dbReference>
<dbReference type="CDD" id="cd02440">
    <property type="entry name" value="AdoMet_MTases"/>
    <property type="match status" value="1"/>
</dbReference>
<dbReference type="InterPro" id="IPR029063">
    <property type="entry name" value="SAM-dependent_MTases_sf"/>
</dbReference>
<dbReference type="InterPro" id="IPR050953">
    <property type="entry name" value="N4_N6_ade-DNA_methylase"/>
</dbReference>
<keyword evidence="2" id="KW-0808">Transferase</keyword>